<keyword evidence="1" id="KW-1133">Transmembrane helix</keyword>
<accession>A0A517YJE6</accession>
<evidence type="ECO:0000313" key="3">
    <source>
        <dbReference type="Proteomes" id="UP000315017"/>
    </source>
</evidence>
<organism evidence="2 3">
    <name type="scientific">Anatilimnocola aggregata</name>
    <dbReference type="NCBI Taxonomy" id="2528021"/>
    <lineage>
        <taxon>Bacteria</taxon>
        <taxon>Pseudomonadati</taxon>
        <taxon>Planctomycetota</taxon>
        <taxon>Planctomycetia</taxon>
        <taxon>Pirellulales</taxon>
        <taxon>Pirellulaceae</taxon>
        <taxon>Anatilimnocola</taxon>
    </lineage>
</organism>
<gene>
    <name evidence="2" type="ORF">ETAA8_54620</name>
</gene>
<name>A0A517YJE6_9BACT</name>
<sequence>MVSLSEVLPAIASSFATESPGPFNSLHDALALMERKLAVPFSELDEPGRVIARRELCEAATAAVTSSQRGTLDHLVPRPGRSRLAELRGIIQAEVANIQETICDASKNVTAIHWVESRKHLRSAISALRDVEVLVLTRQQRRQRVVAVLIALPILLSAIAGLFLALQDGFELTSADMHFPYSVSSSGQQSPFYLTISESERQKTAREFSEFYFNNTGTYREKFIVEPAKPLDPEVSAVVPPTLFRGASEISFQSPIIPPSLTVDGPSSFEYRLKLDIRNRRRIGTKFVSDVSVRVRLLQERTFPWSALDDTPFLESSTLHYSYGQVVGSELDADPTAEWSFASFAIGNSGLGPALDVNAIIRLSSGVVLATGYASILHRDSLQIDLPRPGRDISPWPVKLDPIRAELRKREFSHAYQEEPWSVSTKSGSPVLQYPMYVELLQQPLTPDESIYFQHEGVWYQIIDTIADLRNTTQVYFGDEVLLNATYESLSGQKYELRHFEPMPFGWCYYQRTGRLHEFDPRKTRPAPSKLSVAAPAPTGLALLEKFASQFSPPLYEPKGVDHVTLQDEIDLGGIREGEWNGRVMMVDRFLNPLGTVSAYLKLKVLQSGRWEAVVSTDGMEIDRVCFDTLVPDALHFPSDEEARMREVERLRQHFRAAKIR</sequence>
<dbReference type="AlphaFoldDB" id="A0A517YJE6"/>
<keyword evidence="3" id="KW-1185">Reference proteome</keyword>
<dbReference type="EMBL" id="CP036274">
    <property type="protein sequence ID" value="QDU30334.1"/>
    <property type="molecule type" value="Genomic_DNA"/>
</dbReference>
<dbReference type="KEGG" id="aagg:ETAA8_54620"/>
<evidence type="ECO:0000313" key="2">
    <source>
        <dbReference type="EMBL" id="QDU30334.1"/>
    </source>
</evidence>
<feature type="transmembrane region" description="Helical" evidence="1">
    <location>
        <begin position="145"/>
        <end position="166"/>
    </location>
</feature>
<keyword evidence="1" id="KW-0812">Transmembrane</keyword>
<reference evidence="2 3" key="1">
    <citation type="submission" date="2019-02" db="EMBL/GenBank/DDBJ databases">
        <title>Deep-cultivation of Planctomycetes and their phenomic and genomic characterization uncovers novel biology.</title>
        <authorList>
            <person name="Wiegand S."/>
            <person name="Jogler M."/>
            <person name="Boedeker C."/>
            <person name="Pinto D."/>
            <person name="Vollmers J."/>
            <person name="Rivas-Marin E."/>
            <person name="Kohn T."/>
            <person name="Peeters S.H."/>
            <person name="Heuer A."/>
            <person name="Rast P."/>
            <person name="Oberbeckmann S."/>
            <person name="Bunk B."/>
            <person name="Jeske O."/>
            <person name="Meyerdierks A."/>
            <person name="Storesund J.E."/>
            <person name="Kallscheuer N."/>
            <person name="Luecker S."/>
            <person name="Lage O.M."/>
            <person name="Pohl T."/>
            <person name="Merkel B.J."/>
            <person name="Hornburger P."/>
            <person name="Mueller R.-W."/>
            <person name="Bruemmer F."/>
            <person name="Labrenz M."/>
            <person name="Spormann A.M."/>
            <person name="Op den Camp H."/>
            <person name="Overmann J."/>
            <person name="Amann R."/>
            <person name="Jetten M.S.M."/>
            <person name="Mascher T."/>
            <person name="Medema M.H."/>
            <person name="Devos D.P."/>
            <person name="Kaster A.-K."/>
            <person name="Ovreas L."/>
            <person name="Rohde M."/>
            <person name="Galperin M.Y."/>
            <person name="Jogler C."/>
        </authorList>
    </citation>
    <scope>NUCLEOTIDE SEQUENCE [LARGE SCALE GENOMIC DNA]</scope>
    <source>
        <strain evidence="2 3">ETA_A8</strain>
    </source>
</reference>
<proteinExistence type="predicted"/>
<evidence type="ECO:0000256" key="1">
    <source>
        <dbReference type="SAM" id="Phobius"/>
    </source>
</evidence>
<protein>
    <submittedName>
        <fullName evidence="2">Uncharacterized protein</fullName>
    </submittedName>
</protein>
<dbReference type="Proteomes" id="UP000315017">
    <property type="component" value="Chromosome"/>
</dbReference>
<keyword evidence="1" id="KW-0472">Membrane</keyword>